<dbReference type="Gene3D" id="3.10.20.30">
    <property type="match status" value="1"/>
</dbReference>
<sequence>MADSYKVTVNGQHQLTVEPSEQTTLLEVMEQAGLKPHYHCRNGFCGACRVQLIQGEVSYLTDPLAFIRPGDCLACCCTPISDVEIKQ</sequence>
<dbReference type="Pfam" id="PF00111">
    <property type="entry name" value="Fer2"/>
    <property type="match status" value="1"/>
</dbReference>
<dbReference type="GO" id="GO:0051537">
    <property type="term" value="F:2 iron, 2 sulfur cluster binding"/>
    <property type="evidence" value="ECO:0007669"/>
    <property type="project" value="InterPro"/>
</dbReference>
<feature type="domain" description="2Fe-2S ferredoxin-type" evidence="2">
    <location>
        <begin position="5"/>
        <end position="87"/>
    </location>
</feature>
<keyword evidence="1" id="KW-0830">Ubiquinone</keyword>
<dbReference type="PROSITE" id="PS51085">
    <property type="entry name" value="2FE2S_FER_2"/>
    <property type="match status" value="1"/>
</dbReference>
<keyword evidence="4" id="KW-1185">Reference proteome</keyword>
<dbReference type="Proteomes" id="UP000199626">
    <property type="component" value="Unassembled WGS sequence"/>
</dbReference>
<proteinExistence type="predicted"/>
<protein>
    <submittedName>
        <fullName evidence="3">Ferredoxin</fullName>
    </submittedName>
</protein>
<reference evidence="4" key="1">
    <citation type="submission" date="2016-10" db="EMBL/GenBank/DDBJ databases">
        <authorList>
            <person name="Varghese N."/>
            <person name="Submissions S."/>
        </authorList>
    </citation>
    <scope>NUCLEOTIDE SEQUENCE [LARGE SCALE GENOMIC DNA]</scope>
    <source>
        <strain evidence="4">CGMCC 1.10824</strain>
    </source>
</reference>
<dbReference type="InterPro" id="IPR012675">
    <property type="entry name" value="Beta-grasp_dom_sf"/>
</dbReference>
<dbReference type="PROSITE" id="PS00197">
    <property type="entry name" value="2FE2S_FER_1"/>
    <property type="match status" value="1"/>
</dbReference>
<evidence type="ECO:0000313" key="3">
    <source>
        <dbReference type="EMBL" id="SDB02055.1"/>
    </source>
</evidence>
<dbReference type="SUPFAM" id="SSF54292">
    <property type="entry name" value="2Fe-2S ferredoxin-like"/>
    <property type="match status" value="1"/>
</dbReference>
<dbReference type="InterPro" id="IPR001041">
    <property type="entry name" value="2Fe-2S_ferredoxin-type"/>
</dbReference>
<evidence type="ECO:0000259" key="2">
    <source>
        <dbReference type="PROSITE" id="PS51085"/>
    </source>
</evidence>
<dbReference type="EMBL" id="FMXN01000001">
    <property type="protein sequence ID" value="SDB02055.1"/>
    <property type="molecule type" value="Genomic_DNA"/>
</dbReference>
<dbReference type="NCBIfam" id="NF007985">
    <property type="entry name" value="PRK10713.1"/>
    <property type="match status" value="1"/>
</dbReference>
<name>A0A1G6A0V8_9GAMM</name>
<dbReference type="STRING" id="1159017.SAMN02927930_00056"/>
<organism evidence="3 4">
    <name type="scientific">Pseudidiomarina indica</name>
    <dbReference type="NCBI Taxonomy" id="1159017"/>
    <lineage>
        <taxon>Bacteria</taxon>
        <taxon>Pseudomonadati</taxon>
        <taxon>Pseudomonadota</taxon>
        <taxon>Gammaproteobacteria</taxon>
        <taxon>Alteromonadales</taxon>
        <taxon>Idiomarinaceae</taxon>
        <taxon>Pseudidiomarina</taxon>
    </lineage>
</organism>
<evidence type="ECO:0000313" key="4">
    <source>
        <dbReference type="Proteomes" id="UP000199626"/>
    </source>
</evidence>
<dbReference type="AlphaFoldDB" id="A0A1G6A0V8"/>
<evidence type="ECO:0000256" key="1">
    <source>
        <dbReference type="ARBA" id="ARBA00023075"/>
    </source>
</evidence>
<dbReference type="OrthoDB" id="9796486at2"/>
<dbReference type="InterPro" id="IPR036010">
    <property type="entry name" value="2Fe-2S_ferredoxin-like_sf"/>
</dbReference>
<dbReference type="CDD" id="cd00207">
    <property type="entry name" value="fer2"/>
    <property type="match status" value="1"/>
</dbReference>
<accession>A0A1G6A0V8</accession>
<dbReference type="InterPro" id="IPR006058">
    <property type="entry name" value="2Fe2S_fd_BS"/>
</dbReference>
<gene>
    <name evidence="3" type="ORF">SAMN02927930_00056</name>
</gene>
<dbReference type="RefSeq" id="WP_092590560.1">
    <property type="nucleotide sequence ID" value="NZ_FMXN01000001.1"/>
</dbReference>